<feature type="transmembrane region" description="Helical" evidence="6">
    <location>
        <begin position="154"/>
        <end position="176"/>
    </location>
</feature>
<feature type="transmembrane region" description="Helical" evidence="6">
    <location>
        <begin position="401"/>
        <end position="421"/>
    </location>
</feature>
<dbReference type="Proteomes" id="UP001236507">
    <property type="component" value="Unassembled WGS sequence"/>
</dbReference>
<evidence type="ECO:0000256" key="4">
    <source>
        <dbReference type="ARBA" id="ARBA00022989"/>
    </source>
</evidence>
<keyword evidence="2" id="KW-1003">Cell membrane</keyword>
<feature type="transmembrane region" description="Helical" evidence="6">
    <location>
        <begin position="39"/>
        <end position="61"/>
    </location>
</feature>
<dbReference type="RefSeq" id="WP_283344264.1">
    <property type="nucleotide sequence ID" value="NZ_JASHIF010000007.1"/>
</dbReference>
<keyword evidence="5 6" id="KW-0472">Membrane</keyword>
<evidence type="ECO:0000256" key="6">
    <source>
        <dbReference type="SAM" id="Phobius"/>
    </source>
</evidence>
<feature type="transmembrane region" description="Helical" evidence="6">
    <location>
        <begin position="223"/>
        <end position="243"/>
    </location>
</feature>
<feature type="transmembrane region" description="Helical" evidence="6">
    <location>
        <begin position="433"/>
        <end position="453"/>
    </location>
</feature>
<accession>A0ABT6Y6V0</accession>
<feature type="transmembrane region" description="Helical" evidence="6">
    <location>
        <begin position="82"/>
        <end position="102"/>
    </location>
</feature>
<comment type="subcellular location">
    <subcellularLocation>
        <location evidence="1">Cell membrane</location>
        <topology evidence="1">Multi-pass membrane protein</topology>
    </subcellularLocation>
</comment>
<evidence type="ECO:0000313" key="8">
    <source>
        <dbReference type="Proteomes" id="UP001236507"/>
    </source>
</evidence>
<feature type="transmembrane region" description="Helical" evidence="6">
    <location>
        <begin position="182"/>
        <end position="202"/>
    </location>
</feature>
<evidence type="ECO:0000313" key="7">
    <source>
        <dbReference type="EMBL" id="MDI9859298.1"/>
    </source>
</evidence>
<name>A0ABT6Y6V0_9BACT</name>
<feature type="transmembrane region" description="Helical" evidence="6">
    <location>
        <begin position="459"/>
        <end position="481"/>
    </location>
</feature>
<protein>
    <submittedName>
        <fullName evidence="7">Oligosaccharide flippase family protein</fullName>
    </submittedName>
</protein>
<keyword evidence="4 6" id="KW-1133">Transmembrane helix</keyword>
<evidence type="ECO:0000256" key="1">
    <source>
        <dbReference type="ARBA" id="ARBA00004651"/>
    </source>
</evidence>
<proteinExistence type="predicted"/>
<gene>
    <name evidence="7" type="ORF">QM524_08765</name>
</gene>
<dbReference type="PANTHER" id="PTHR30250:SF11">
    <property type="entry name" value="O-ANTIGEN TRANSPORTER-RELATED"/>
    <property type="match status" value="1"/>
</dbReference>
<evidence type="ECO:0000256" key="2">
    <source>
        <dbReference type="ARBA" id="ARBA00022475"/>
    </source>
</evidence>
<feature type="transmembrane region" description="Helical" evidence="6">
    <location>
        <begin position="374"/>
        <end position="395"/>
    </location>
</feature>
<sequence length="502" mass="55996">MGIIIRQGLKSSIVTYVGTAVGVLNVLVIYNKFLTQEQFGLYASAMVSFTTVFASFAQIGVPHIATRYFNRFADDEKRHNGFLGFLLVTPLVGLGIFAILYLSLQSVFNGIYESKSPLLSQYYYYMLPLTFCIAYISVLEAYAKVHLRIVVPAIIRELGLRLSNGLLVILFGLGYISFEQLIGITVVTYILGIIALFAYIKILGKLYLTIDWNIYKSPLFKEMYQYGLWVLLAGASFTLIQHVEKIMLPAYDGGLNTTAIFDIASRIALVIAIPRNAIASISLPLLAESWQKNDMAHIEEIYRKSSLVLFIVGGFLFLGIWCNVDEIFQLLPKADIYSQGRWVVFFFGMSKVIDMATGLNSEILINSKYYRYDLAFYVLLAVLIIVTNLILIPIYSFNGAALAALTSVVVYNATKYFFILFKLKLQPFTAATVKVLGLFILTYFLATLIPTLGSGLVGIMMTVAVRSLLICAVFGGGVLYFKISEDANKTVMGILRKLKLIK</sequence>
<reference evidence="7 8" key="1">
    <citation type="submission" date="2023-05" db="EMBL/GenBank/DDBJ databases">
        <title>Novel species of genus Flectobacillus isolated from stream in China.</title>
        <authorList>
            <person name="Lu H."/>
        </authorList>
    </citation>
    <scope>NUCLEOTIDE SEQUENCE [LARGE SCALE GENOMIC DNA]</scope>
    <source>
        <strain evidence="7 8">KCTC 42575</strain>
    </source>
</reference>
<keyword evidence="3 6" id="KW-0812">Transmembrane</keyword>
<keyword evidence="8" id="KW-1185">Reference proteome</keyword>
<feature type="transmembrane region" description="Helical" evidence="6">
    <location>
        <begin position="263"/>
        <end position="286"/>
    </location>
</feature>
<comment type="caution">
    <text evidence="7">The sequence shown here is derived from an EMBL/GenBank/DDBJ whole genome shotgun (WGS) entry which is preliminary data.</text>
</comment>
<feature type="transmembrane region" description="Helical" evidence="6">
    <location>
        <begin position="12"/>
        <end position="33"/>
    </location>
</feature>
<evidence type="ECO:0000256" key="5">
    <source>
        <dbReference type="ARBA" id="ARBA00023136"/>
    </source>
</evidence>
<organism evidence="7 8">
    <name type="scientific">Flectobacillus roseus</name>
    <dbReference type="NCBI Taxonomy" id="502259"/>
    <lineage>
        <taxon>Bacteria</taxon>
        <taxon>Pseudomonadati</taxon>
        <taxon>Bacteroidota</taxon>
        <taxon>Cytophagia</taxon>
        <taxon>Cytophagales</taxon>
        <taxon>Flectobacillaceae</taxon>
        <taxon>Flectobacillus</taxon>
    </lineage>
</organism>
<dbReference type="EMBL" id="JASHIF010000007">
    <property type="protein sequence ID" value="MDI9859298.1"/>
    <property type="molecule type" value="Genomic_DNA"/>
</dbReference>
<dbReference type="InterPro" id="IPR050833">
    <property type="entry name" value="Poly_Biosynth_Transport"/>
</dbReference>
<feature type="transmembrane region" description="Helical" evidence="6">
    <location>
        <begin position="307"/>
        <end position="324"/>
    </location>
</feature>
<dbReference type="PANTHER" id="PTHR30250">
    <property type="entry name" value="PST FAMILY PREDICTED COLANIC ACID TRANSPORTER"/>
    <property type="match status" value="1"/>
</dbReference>
<feature type="transmembrane region" description="Helical" evidence="6">
    <location>
        <begin position="122"/>
        <end position="142"/>
    </location>
</feature>
<evidence type="ECO:0000256" key="3">
    <source>
        <dbReference type="ARBA" id="ARBA00022692"/>
    </source>
</evidence>